<dbReference type="Pfam" id="PF06808">
    <property type="entry name" value="DctM"/>
    <property type="match status" value="1"/>
</dbReference>
<dbReference type="EMBL" id="QUMX01000042">
    <property type="protein sequence ID" value="REG33755.1"/>
    <property type="molecule type" value="Genomic_DNA"/>
</dbReference>
<gene>
    <name evidence="9" type="ORF">ATH84_104226</name>
</gene>
<feature type="transmembrane region" description="Helical" evidence="7">
    <location>
        <begin position="78"/>
        <end position="98"/>
    </location>
</feature>
<keyword evidence="7" id="KW-0813">Transport</keyword>
<protein>
    <recommendedName>
        <fullName evidence="7">TRAP transporter large permease protein</fullName>
    </recommendedName>
</protein>
<dbReference type="PANTHER" id="PTHR33362">
    <property type="entry name" value="SIALIC ACID TRAP TRANSPORTER PERMEASE PROTEIN SIAT-RELATED"/>
    <property type="match status" value="1"/>
</dbReference>
<comment type="caution">
    <text evidence="9">The sequence shown here is derived from an EMBL/GenBank/DDBJ whole genome shotgun (WGS) entry which is preliminary data.</text>
</comment>
<evidence type="ECO:0000256" key="5">
    <source>
        <dbReference type="ARBA" id="ARBA00022989"/>
    </source>
</evidence>
<keyword evidence="10" id="KW-1185">Reference proteome</keyword>
<comment type="similarity">
    <text evidence="7">Belongs to the TRAP transporter large permease family.</text>
</comment>
<evidence type="ECO:0000256" key="2">
    <source>
        <dbReference type="ARBA" id="ARBA00022475"/>
    </source>
</evidence>
<evidence type="ECO:0000313" key="9">
    <source>
        <dbReference type="EMBL" id="REG33755.1"/>
    </source>
</evidence>
<name>A0AAQ0HDV2_PARVE</name>
<feature type="transmembrane region" description="Helical" evidence="7">
    <location>
        <begin position="138"/>
        <end position="159"/>
    </location>
</feature>
<dbReference type="PANTHER" id="PTHR33362:SF4">
    <property type="entry name" value="2,3-DIKETO-L-GULONATE TRAP TRANSPORTER LARGE PERMEASE PROTEIN YIAN"/>
    <property type="match status" value="1"/>
</dbReference>
<keyword evidence="3 7" id="KW-0997">Cell inner membrane</keyword>
<accession>A0AAQ0HDV2</accession>
<feature type="transmembrane region" description="Helical" evidence="7">
    <location>
        <begin position="240"/>
        <end position="256"/>
    </location>
</feature>
<evidence type="ECO:0000256" key="3">
    <source>
        <dbReference type="ARBA" id="ARBA00022519"/>
    </source>
</evidence>
<dbReference type="RefSeq" id="WP_036750449.1">
    <property type="nucleotide sequence ID" value="NZ_CP035286.1"/>
</dbReference>
<evidence type="ECO:0000256" key="7">
    <source>
        <dbReference type="RuleBase" id="RU369079"/>
    </source>
</evidence>
<feature type="transmembrane region" description="Helical" evidence="7">
    <location>
        <begin position="104"/>
        <end position="126"/>
    </location>
</feature>
<keyword evidence="6 7" id="KW-0472">Membrane</keyword>
<dbReference type="GO" id="GO:0022857">
    <property type="term" value="F:transmembrane transporter activity"/>
    <property type="evidence" value="ECO:0007669"/>
    <property type="project" value="UniProtKB-UniRule"/>
</dbReference>
<evidence type="ECO:0000259" key="8">
    <source>
        <dbReference type="Pfam" id="PF06808"/>
    </source>
</evidence>
<proteinExistence type="inferred from homology"/>
<dbReference type="InterPro" id="IPR004681">
    <property type="entry name" value="TRAP_DctM"/>
</dbReference>
<dbReference type="GO" id="GO:0005886">
    <property type="term" value="C:plasma membrane"/>
    <property type="evidence" value="ECO:0007669"/>
    <property type="project" value="UniProtKB-SubCell"/>
</dbReference>
<keyword evidence="5 7" id="KW-1133">Transmembrane helix</keyword>
<organism evidence="9 10">
    <name type="scientific">Paracoccus versutus</name>
    <name type="common">Thiobacillus versutus</name>
    <dbReference type="NCBI Taxonomy" id="34007"/>
    <lineage>
        <taxon>Bacteria</taxon>
        <taxon>Pseudomonadati</taxon>
        <taxon>Pseudomonadota</taxon>
        <taxon>Alphaproteobacteria</taxon>
        <taxon>Rhodobacterales</taxon>
        <taxon>Paracoccaceae</taxon>
        <taxon>Paracoccus</taxon>
    </lineage>
</organism>
<feature type="transmembrane region" description="Helical" evidence="7">
    <location>
        <begin position="47"/>
        <end position="66"/>
    </location>
</feature>
<evidence type="ECO:0000313" key="10">
    <source>
        <dbReference type="Proteomes" id="UP000256794"/>
    </source>
</evidence>
<keyword evidence="4 7" id="KW-0812">Transmembrane</keyword>
<comment type="function">
    <text evidence="7">Part of the tripartite ATP-independent periplasmic (TRAP) transport system.</text>
</comment>
<feature type="transmembrane region" description="Helical" evidence="7">
    <location>
        <begin position="355"/>
        <end position="375"/>
    </location>
</feature>
<feature type="transmembrane region" description="Helical" evidence="7">
    <location>
        <begin position="395"/>
        <end position="413"/>
    </location>
</feature>
<feature type="transmembrane region" description="Helical" evidence="7">
    <location>
        <begin position="313"/>
        <end position="343"/>
    </location>
</feature>
<dbReference type="AlphaFoldDB" id="A0AAQ0HDV2"/>
<feature type="transmembrane region" description="Helical" evidence="7">
    <location>
        <begin position="171"/>
        <end position="192"/>
    </location>
</feature>
<dbReference type="Proteomes" id="UP000256794">
    <property type="component" value="Unassembled WGS sequence"/>
</dbReference>
<comment type="subunit">
    <text evidence="7">The complex comprises the extracytoplasmic solute receptor protein and the two transmembrane proteins.</text>
</comment>
<feature type="transmembrane region" description="Helical" evidence="7">
    <location>
        <begin position="268"/>
        <end position="293"/>
    </location>
</feature>
<feature type="domain" description="TRAP C4-dicarboxylate transport system permease DctM subunit" evidence="8">
    <location>
        <begin position="7"/>
        <end position="416"/>
    </location>
</feature>
<reference evidence="9 10" key="1">
    <citation type="submission" date="2018-08" db="EMBL/GenBank/DDBJ databases">
        <title>Genomic Encyclopedia of Archaeal and Bacterial Type Strains, Phase II (KMG-II): from individual species to whole genera.</title>
        <authorList>
            <person name="Goeker M."/>
        </authorList>
    </citation>
    <scope>NUCLEOTIDE SEQUENCE [LARGE SCALE GENOMIC DNA]</scope>
    <source>
        <strain evidence="9 10">DSM 582</strain>
    </source>
</reference>
<sequence>MILIVFVVSLLAVLAIGVPIAFGLVISGVAMMWYLDALDWQLIALQMTNGADSFPLLAIPFFLMAGEAMNAGGISRRLVAFGLTLVGHVRGGLGYVTIVTALLLASLSGSAIADTAVLAGMLIPIMRKAGYDINASSGLIASGGIIAPVLPPSIGYIVFGVAGSVSITKLFIAGIAPGVMMALVLAVTWWFVSRRDAVATMPRASLGEVAKAAGDAALAFVLPVIIVVGLKAGVFTPTEAGVVACVYSILVGLFVYRELSLRQLYGCMVGAIHTTAAVMLLCAAAAITAYLIAIANIPMLLGGWLGGLQDNPLLLMALIMLIVVIVGTALDFIPTILILTPVLLPIIKAAGIDPVYFGVMLIMNSAIGLITPPVGTVLNVVCAVARIKYVDAVRGVMPFLIAETALLVLLILFPQLITEPLAWFY</sequence>
<evidence type="ECO:0000256" key="6">
    <source>
        <dbReference type="ARBA" id="ARBA00023136"/>
    </source>
</evidence>
<dbReference type="PIRSF" id="PIRSF006066">
    <property type="entry name" value="HI0050"/>
    <property type="match status" value="1"/>
</dbReference>
<keyword evidence="2" id="KW-1003">Cell membrane</keyword>
<dbReference type="InterPro" id="IPR010656">
    <property type="entry name" value="DctM"/>
</dbReference>
<feature type="transmembrane region" description="Helical" evidence="7">
    <location>
        <begin position="213"/>
        <end position="234"/>
    </location>
</feature>
<evidence type="ECO:0000256" key="1">
    <source>
        <dbReference type="ARBA" id="ARBA00004429"/>
    </source>
</evidence>
<evidence type="ECO:0000256" key="4">
    <source>
        <dbReference type="ARBA" id="ARBA00022692"/>
    </source>
</evidence>
<dbReference type="NCBIfam" id="TIGR00786">
    <property type="entry name" value="dctM"/>
    <property type="match status" value="1"/>
</dbReference>
<comment type="subcellular location">
    <subcellularLocation>
        <location evidence="1 7">Cell inner membrane</location>
        <topology evidence="1 7">Multi-pass membrane protein</topology>
    </subcellularLocation>
</comment>